<gene>
    <name evidence="1" type="ORF">TCNE_LOCUS2935</name>
</gene>
<dbReference type="EMBL" id="UYWY01003324">
    <property type="protein sequence ID" value="VDM28652.1"/>
    <property type="molecule type" value="Genomic_DNA"/>
</dbReference>
<reference evidence="1 2" key="2">
    <citation type="submission" date="2018-11" db="EMBL/GenBank/DDBJ databases">
        <authorList>
            <consortium name="Pathogen Informatics"/>
        </authorList>
    </citation>
    <scope>NUCLEOTIDE SEQUENCE [LARGE SCALE GENOMIC DNA]</scope>
</reference>
<protein>
    <submittedName>
        <fullName evidence="1 3">Uncharacterized protein</fullName>
    </submittedName>
</protein>
<evidence type="ECO:0000313" key="3">
    <source>
        <dbReference type="WBParaSite" id="TCNE_0000293501-mRNA-1"/>
    </source>
</evidence>
<accession>A0A183U365</accession>
<dbReference type="Proteomes" id="UP000050794">
    <property type="component" value="Unassembled WGS sequence"/>
</dbReference>
<dbReference type="AlphaFoldDB" id="A0A183U365"/>
<name>A0A183U365_TOXCA</name>
<dbReference type="WBParaSite" id="TCNE_0000293501-mRNA-1">
    <property type="protein sequence ID" value="TCNE_0000293501-mRNA-1"/>
    <property type="gene ID" value="TCNE_0000293501"/>
</dbReference>
<proteinExistence type="predicted"/>
<keyword evidence="2" id="KW-1185">Reference proteome</keyword>
<evidence type="ECO:0000313" key="2">
    <source>
        <dbReference type="Proteomes" id="UP000050794"/>
    </source>
</evidence>
<reference evidence="3" key="1">
    <citation type="submission" date="2016-06" db="UniProtKB">
        <authorList>
            <consortium name="WormBaseParasite"/>
        </authorList>
    </citation>
    <scope>IDENTIFICATION</scope>
</reference>
<organism evidence="2 3">
    <name type="scientific">Toxocara canis</name>
    <name type="common">Canine roundworm</name>
    <dbReference type="NCBI Taxonomy" id="6265"/>
    <lineage>
        <taxon>Eukaryota</taxon>
        <taxon>Metazoa</taxon>
        <taxon>Ecdysozoa</taxon>
        <taxon>Nematoda</taxon>
        <taxon>Chromadorea</taxon>
        <taxon>Rhabditida</taxon>
        <taxon>Spirurina</taxon>
        <taxon>Ascaridomorpha</taxon>
        <taxon>Ascaridoidea</taxon>
        <taxon>Toxocaridae</taxon>
        <taxon>Toxocara</taxon>
    </lineage>
</organism>
<sequence length="221" mass="24685">MAALRGGSALKQVTIESCEGCLLGRLLSLISAQCSECESEEIQPSAGKRRSDYDSVEYEYRRRMRRLSILLNWKVSSKRCQKSHNRCNWLVAAKRPERRCFLILRCRLFLSLQSIICQTLNCSPNNREHESGLDRRETANAPLDGLAKLLKGSLVAKAGLLGATSGRKITGERLDYWSRRIPLPGAKGASEAGVSDVLFGSEQLKRPECRCERGGGEEWIV</sequence>
<evidence type="ECO:0000313" key="1">
    <source>
        <dbReference type="EMBL" id="VDM28652.1"/>
    </source>
</evidence>